<dbReference type="EMBL" id="QGGL01000023">
    <property type="protein sequence ID" value="PWK05390.1"/>
    <property type="molecule type" value="Genomic_DNA"/>
</dbReference>
<keyword evidence="1" id="KW-0472">Membrane</keyword>
<feature type="transmembrane region" description="Helical" evidence="1">
    <location>
        <begin position="12"/>
        <end position="31"/>
    </location>
</feature>
<evidence type="ECO:0000313" key="2">
    <source>
        <dbReference type="EMBL" id="PWK05390.1"/>
    </source>
</evidence>
<dbReference type="Proteomes" id="UP000245634">
    <property type="component" value="Unassembled WGS sequence"/>
</dbReference>
<dbReference type="AlphaFoldDB" id="A0A316D5E0"/>
<feature type="transmembrane region" description="Helical" evidence="1">
    <location>
        <begin position="202"/>
        <end position="219"/>
    </location>
</feature>
<keyword evidence="3" id="KW-1185">Reference proteome</keyword>
<keyword evidence="1" id="KW-1133">Transmembrane helix</keyword>
<proteinExistence type="predicted"/>
<comment type="caution">
    <text evidence="2">The sequence shown here is derived from an EMBL/GenBank/DDBJ whole genome shotgun (WGS) entry which is preliminary data.</text>
</comment>
<reference evidence="2 3" key="1">
    <citation type="submission" date="2018-05" db="EMBL/GenBank/DDBJ databases">
        <title>Genomic Encyclopedia of Type Strains, Phase IV (KMG-IV): sequencing the most valuable type-strain genomes for metagenomic binning, comparative biology and taxonomic classification.</title>
        <authorList>
            <person name="Goeker M."/>
        </authorList>
    </citation>
    <scope>NUCLEOTIDE SEQUENCE [LARGE SCALE GENOMIC DNA]</scope>
    <source>
        <strain evidence="2 3">DSM 18773</strain>
    </source>
</reference>
<accession>A0A316D5E0</accession>
<evidence type="ECO:0000313" key="3">
    <source>
        <dbReference type="Proteomes" id="UP000245634"/>
    </source>
</evidence>
<evidence type="ECO:0000256" key="1">
    <source>
        <dbReference type="SAM" id="Phobius"/>
    </source>
</evidence>
<feature type="transmembrane region" description="Helical" evidence="1">
    <location>
        <begin position="120"/>
        <end position="141"/>
    </location>
</feature>
<feature type="transmembrane region" description="Helical" evidence="1">
    <location>
        <begin position="77"/>
        <end position="99"/>
    </location>
</feature>
<sequence length="259" mass="28772">MSELRAPTFRQAALFAILMDGILLVLGWLLIGPPQTMRAVASYKVTALIGLPTITQLLEPAHQFSVIGFHELGVLKVILACLMYVLFLLANAYYIGLLARTFRDLPTTATQDAARAWPNLLLWMLIQMAVQGVFTVIVMLFGDLIHGPLRNVVIGAVLILGLLGFRLVFLYMEYATVVLRLSALAALKKSLALLRVSRTESVRRFFTLCIVSFVLGFAVNRFFGVPVLMGTLLVNALVQTWLQLGLMESFFRAQERLQG</sequence>
<organism evidence="2 3">
    <name type="scientific">Tumebacillus permanentifrigoris</name>
    <dbReference type="NCBI Taxonomy" id="378543"/>
    <lineage>
        <taxon>Bacteria</taxon>
        <taxon>Bacillati</taxon>
        <taxon>Bacillota</taxon>
        <taxon>Bacilli</taxon>
        <taxon>Bacillales</taxon>
        <taxon>Alicyclobacillaceae</taxon>
        <taxon>Tumebacillus</taxon>
    </lineage>
</organism>
<gene>
    <name evidence="2" type="ORF">C7459_12315</name>
</gene>
<feature type="transmembrane region" description="Helical" evidence="1">
    <location>
        <begin position="153"/>
        <end position="181"/>
    </location>
</feature>
<protein>
    <submittedName>
        <fullName evidence="2">Uncharacterized protein</fullName>
    </submittedName>
</protein>
<dbReference type="OrthoDB" id="9832107at2"/>
<name>A0A316D5E0_9BACL</name>
<keyword evidence="1" id="KW-0812">Transmembrane</keyword>
<dbReference type="RefSeq" id="WP_109691092.1">
    <property type="nucleotide sequence ID" value="NZ_QGGL01000023.1"/>
</dbReference>